<dbReference type="InterPro" id="IPR020846">
    <property type="entry name" value="MFS_dom"/>
</dbReference>
<dbReference type="GO" id="GO:0005886">
    <property type="term" value="C:plasma membrane"/>
    <property type="evidence" value="ECO:0007669"/>
    <property type="project" value="UniProtKB-SubCell"/>
</dbReference>
<dbReference type="EMBL" id="FNEH01000008">
    <property type="protein sequence ID" value="SDI53995.1"/>
    <property type="molecule type" value="Genomic_DNA"/>
</dbReference>
<feature type="domain" description="Major facilitator superfamily (MFS) profile" evidence="6">
    <location>
        <begin position="14"/>
        <end position="409"/>
    </location>
</feature>
<dbReference type="GO" id="GO:0022857">
    <property type="term" value="F:transmembrane transporter activity"/>
    <property type="evidence" value="ECO:0007669"/>
    <property type="project" value="InterPro"/>
</dbReference>
<sequence>MFKLEKQNKLQYKFLIIISTAYLAVDINIQGFLALMPFIREEFSLNSSTAGLYSTFHYLLATIVAVFSGQIVDKIGSKKGLVVGTTVLGFLMFFQARSPSFSLILLLALVSGLFFSIITPSLNKAVMLKTTPENRATSMGVMQMGGGIGGFTGAILLPFLAEKIGWRNSVSISALTAVLVALFIYIFFKEEKDKNNVENIRSSESQAGFKDSLLKLFQNKNLLLICFFGLILGFNSGAVPTHYTLYLTQDVQMSRTAAGFAFGLLQVGGIIGRPLLGFFNDKLLNSSRTMGLVLVGLLLTAVNIYYAYVISVFEMSIYLIYLSSLVLGFLTLGWMGLYFTAVVELASEKLTGIGTGLALVFIRLGVLLSPPLFGLLADLNNNYQMSWFALSILTILCTLVFAYVFKDNFAEI</sequence>
<evidence type="ECO:0000256" key="4">
    <source>
        <dbReference type="ARBA" id="ARBA00022989"/>
    </source>
</evidence>
<dbReference type="PROSITE" id="PS50850">
    <property type="entry name" value="MFS"/>
    <property type="match status" value="1"/>
</dbReference>
<keyword evidence="4" id="KW-1133">Transmembrane helix</keyword>
<dbReference type="Gene3D" id="1.20.1250.20">
    <property type="entry name" value="MFS general substrate transporter like domains"/>
    <property type="match status" value="2"/>
</dbReference>
<keyword evidence="3" id="KW-0812">Transmembrane</keyword>
<organism evidence="7 8">
    <name type="scientific">Halanaerobium congolense</name>
    <dbReference type="NCBI Taxonomy" id="54121"/>
    <lineage>
        <taxon>Bacteria</taxon>
        <taxon>Bacillati</taxon>
        <taxon>Bacillota</taxon>
        <taxon>Clostridia</taxon>
        <taxon>Halanaerobiales</taxon>
        <taxon>Halanaerobiaceae</taxon>
        <taxon>Halanaerobium</taxon>
    </lineage>
</organism>
<reference evidence="7 8" key="1">
    <citation type="submission" date="2016-10" db="EMBL/GenBank/DDBJ databases">
        <authorList>
            <person name="de Groot N.N."/>
        </authorList>
    </citation>
    <scope>NUCLEOTIDE SEQUENCE [LARGE SCALE GENOMIC DNA]</scope>
    <source>
        <strain evidence="7 8">WG7</strain>
    </source>
</reference>
<dbReference type="InterPro" id="IPR052952">
    <property type="entry name" value="MFS-Transporter"/>
</dbReference>
<evidence type="ECO:0000256" key="5">
    <source>
        <dbReference type="ARBA" id="ARBA00023136"/>
    </source>
</evidence>
<evidence type="ECO:0000256" key="2">
    <source>
        <dbReference type="ARBA" id="ARBA00022448"/>
    </source>
</evidence>
<dbReference type="AlphaFoldDB" id="A0A1M7M3A1"/>
<name>A0A1M7M3A1_9FIRM</name>
<evidence type="ECO:0000259" key="6">
    <source>
        <dbReference type="PROSITE" id="PS50850"/>
    </source>
</evidence>
<dbReference type="PANTHER" id="PTHR23527:SF1">
    <property type="entry name" value="BLL3282 PROTEIN"/>
    <property type="match status" value="1"/>
</dbReference>
<accession>A0A1M7M3A1</accession>
<evidence type="ECO:0000313" key="7">
    <source>
        <dbReference type="EMBL" id="SDI53995.1"/>
    </source>
</evidence>
<evidence type="ECO:0000313" key="8">
    <source>
        <dbReference type="Proteomes" id="UP000198945"/>
    </source>
</evidence>
<comment type="subcellular location">
    <subcellularLocation>
        <location evidence="1">Cell membrane</location>
        <topology evidence="1">Multi-pass membrane protein</topology>
    </subcellularLocation>
</comment>
<dbReference type="InterPro" id="IPR011701">
    <property type="entry name" value="MFS"/>
</dbReference>
<evidence type="ECO:0000256" key="1">
    <source>
        <dbReference type="ARBA" id="ARBA00004651"/>
    </source>
</evidence>
<dbReference type="Pfam" id="PF07690">
    <property type="entry name" value="MFS_1"/>
    <property type="match status" value="1"/>
</dbReference>
<keyword evidence="5" id="KW-0472">Membrane</keyword>
<dbReference type="PANTHER" id="PTHR23527">
    <property type="entry name" value="BLL3282 PROTEIN"/>
    <property type="match status" value="1"/>
</dbReference>
<evidence type="ECO:0000256" key="3">
    <source>
        <dbReference type="ARBA" id="ARBA00022692"/>
    </source>
</evidence>
<dbReference type="STRING" id="54121.SAMN04515653_10966"/>
<dbReference type="InterPro" id="IPR036259">
    <property type="entry name" value="MFS_trans_sf"/>
</dbReference>
<dbReference type="SUPFAM" id="SSF103473">
    <property type="entry name" value="MFS general substrate transporter"/>
    <property type="match status" value="1"/>
</dbReference>
<gene>
    <name evidence="7" type="ORF">SAMN04515654_10830</name>
</gene>
<protein>
    <submittedName>
        <fullName evidence="7">Sugar phosphate permease</fullName>
    </submittedName>
</protein>
<keyword evidence="2" id="KW-0813">Transport</keyword>
<proteinExistence type="predicted"/>
<dbReference type="Proteomes" id="UP000198945">
    <property type="component" value="Unassembled WGS sequence"/>
</dbReference>